<dbReference type="GeneID" id="117136580"/>
<evidence type="ECO:0000313" key="3">
    <source>
        <dbReference type="RefSeq" id="XP_033153442.1"/>
    </source>
</evidence>
<dbReference type="SMART" id="SM00697">
    <property type="entry name" value="DM8"/>
    <property type="match status" value="1"/>
</dbReference>
<name>A0A6P8JBU1_DROMA</name>
<dbReference type="AlphaFoldDB" id="A0A6P8JBU1"/>
<sequence length="194" mass="22532">MHSIYLLLFGSYLFWSVLSEPNIVYKLKNIECSTVPGFSANASCRIRAINWNKATAEMDVYLLRTLYNITIRFQILKKDYSNQFQPFLVDVIINMCDALSRRNFLPYGLIILKISRTFSNFNHSCPYRGHLMARGAYLNESFFPNVFPLGFYKLNTTIMESYITPPSAHVGGIVWYVQVMQAIQPKKKPNRDLY</sequence>
<keyword evidence="2" id="KW-1185">Reference proteome</keyword>
<organism evidence="2 3">
    <name type="scientific">Drosophila mauritiana</name>
    <name type="common">Fruit fly</name>
    <dbReference type="NCBI Taxonomy" id="7226"/>
    <lineage>
        <taxon>Eukaryota</taxon>
        <taxon>Metazoa</taxon>
        <taxon>Ecdysozoa</taxon>
        <taxon>Arthropoda</taxon>
        <taxon>Hexapoda</taxon>
        <taxon>Insecta</taxon>
        <taxon>Pterygota</taxon>
        <taxon>Neoptera</taxon>
        <taxon>Endopterygota</taxon>
        <taxon>Diptera</taxon>
        <taxon>Brachycera</taxon>
        <taxon>Muscomorpha</taxon>
        <taxon>Ephydroidea</taxon>
        <taxon>Drosophilidae</taxon>
        <taxon>Drosophila</taxon>
        <taxon>Sophophora</taxon>
    </lineage>
</organism>
<gene>
    <name evidence="3" type="primary">LOC117136580</name>
</gene>
<evidence type="ECO:0000256" key="1">
    <source>
        <dbReference type="SAM" id="SignalP"/>
    </source>
</evidence>
<proteinExistence type="predicted"/>
<dbReference type="PANTHER" id="PTHR20898:SF0">
    <property type="entry name" value="DAEDALUS ON 3-RELATED"/>
    <property type="match status" value="1"/>
</dbReference>
<dbReference type="InterPro" id="IPR010512">
    <property type="entry name" value="DUF1091"/>
</dbReference>
<dbReference type="Pfam" id="PF06477">
    <property type="entry name" value="DUF1091"/>
    <property type="match status" value="1"/>
</dbReference>
<evidence type="ECO:0000313" key="2">
    <source>
        <dbReference type="Proteomes" id="UP000515162"/>
    </source>
</evidence>
<protein>
    <submittedName>
        <fullName evidence="3">Uncharacterized protein LOC117136580 isoform X1</fullName>
    </submittedName>
</protein>
<dbReference type="Proteomes" id="UP000515162">
    <property type="component" value="Chromosome 2R"/>
</dbReference>
<accession>A0A6P8JBU1</accession>
<feature type="signal peptide" evidence="1">
    <location>
        <begin position="1"/>
        <end position="19"/>
    </location>
</feature>
<dbReference type="PANTHER" id="PTHR20898">
    <property type="entry name" value="DAEDALUS ON 3-RELATED-RELATED"/>
    <property type="match status" value="1"/>
</dbReference>
<keyword evidence="1" id="KW-0732">Signal</keyword>
<reference evidence="3" key="1">
    <citation type="submission" date="2025-08" db="UniProtKB">
        <authorList>
            <consortium name="RefSeq"/>
        </authorList>
    </citation>
    <scope>IDENTIFICATION</scope>
    <source>
        <strain evidence="3">Mau12</strain>
        <tissue evidence="3">Whole Body</tissue>
    </source>
</reference>
<dbReference type="RefSeq" id="XP_033153442.1">
    <property type="nucleotide sequence ID" value="XM_033297551.1"/>
</dbReference>
<feature type="chain" id="PRO_5028041193" evidence="1">
    <location>
        <begin position="20"/>
        <end position="194"/>
    </location>
</feature>